<dbReference type="GO" id="GO:0008270">
    <property type="term" value="F:zinc ion binding"/>
    <property type="evidence" value="ECO:0007669"/>
    <property type="project" value="UniProtKB-KW"/>
</dbReference>
<feature type="domain" description="RING-type" evidence="9">
    <location>
        <begin position="93"/>
        <end position="135"/>
    </location>
</feature>
<evidence type="ECO:0000256" key="5">
    <source>
        <dbReference type="ARBA" id="ARBA00022833"/>
    </source>
</evidence>
<evidence type="ECO:0000256" key="4">
    <source>
        <dbReference type="ARBA" id="ARBA00022771"/>
    </source>
</evidence>
<dbReference type="Gramene" id="TraesCAD_scaffold_005591_01G000300.1">
    <property type="protein sequence ID" value="TraesCAD_scaffold_005591_01G000300.1"/>
    <property type="gene ID" value="TraesCAD_scaffold_005591_01G000300"/>
</dbReference>
<dbReference type="EnsemblPlants" id="TraesCS1D02G430400.1">
    <property type="protein sequence ID" value="TraesCS1D02G430400.1.cds1"/>
    <property type="gene ID" value="TraesCS1D02G430400"/>
</dbReference>
<dbReference type="Gramene" id="TraesWEE_scaffold_014293_01G000900.1">
    <property type="protein sequence ID" value="TraesWEE_scaffold_014293_01G000900.1"/>
    <property type="gene ID" value="TraesWEE_scaffold_014293_01G000900"/>
</dbReference>
<dbReference type="Gramene" id="TraesCS1D03G0989000.1">
    <property type="protein sequence ID" value="TraesCS1D03G0989000.1.CDS1"/>
    <property type="gene ID" value="TraesCS1D03G0989000"/>
</dbReference>
<dbReference type="GO" id="GO:0061630">
    <property type="term" value="F:ubiquitin protein ligase activity"/>
    <property type="evidence" value="ECO:0007669"/>
    <property type="project" value="UniProtKB-EC"/>
</dbReference>
<dbReference type="Gramene" id="TraesJAG1D03G00569060.1">
    <property type="protein sequence ID" value="TraesJAG1D03G00569060.1.CDS1"/>
    <property type="gene ID" value="TraesJAG1D03G00569060"/>
</dbReference>
<reference evidence="10" key="1">
    <citation type="submission" date="2018-08" db="EMBL/GenBank/DDBJ databases">
        <authorList>
            <person name="Rossello M."/>
        </authorList>
    </citation>
    <scope>NUCLEOTIDE SEQUENCE [LARGE SCALE GENOMIC DNA]</scope>
    <source>
        <strain evidence="10">cv. Chinese Spring</strain>
    </source>
</reference>
<protein>
    <recommendedName>
        <fullName evidence="2">RING-type E3 ubiquitin transferase</fullName>
        <ecNumber evidence="2">2.3.2.27</ecNumber>
    </recommendedName>
</protein>
<feature type="chain" id="PRO_5043170824" description="RING-type E3 ubiquitin transferase" evidence="8">
    <location>
        <begin position="25"/>
        <end position="152"/>
    </location>
</feature>
<dbReference type="SMR" id="A0A3B6A1S5"/>
<sequence>MVDPFMVLALVCVFGPFLCGLLCACPCASAITSHPLPGPALPPAVVAATSPSPSDALPEPVVVEKPQLRYFLYSAAAATEEDGGVRGASVVVCAICLEALVGGAECSEVPACRHVFHRGCLALWIGSSNTCPLCRRPVVLGLEPLSVAEEMV</sequence>
<dbReference type="GeneID" id="123183271"/>
<dbReference type="OMA" id="MVDPFMV"/>
<dbReference type="PANTHER" id="PTHR14155">
    <property type="entry name" value="RING FINGER DOMAIN-CONTAINING"/>
    <property type="match status" value="1"/>
</dbReference>
<evidence type="ECO:0000313" key="11">
    <source>
        <dbReference type="Proteomes" id="UP000019116"/>
    </source>
</evidence>
<evidence type="ECO:0000256" key="8">
    <source>
        <dbReference type="SAM" id="SignalP"/>
    </source>
</evidence>
<organism evidence="10">
    <name type="scientific">Triticum aestivum</name>
    <name type="common">Wheat</name>
    <dbReference type="NCBI Taxonomy" id="4565"/>
    <lineage>
        <taxon>Eukaryota</taxon>
        <taxon>Viridiplantae</taxon>
        <taxon>Streptophyta</taxon>
        <taxon>Embryophyta</taxon>
        <taxon>Tracheophyta</taxon>
        <taxon>Spermatophyta</taxon>
        <taxon>Magnoliopsida</taxon>
        <taxon>Liliopsida</taxon>
        <taxon>Poales</taxon>
        <taxon>Poaceae</taxon>
        <taxon>BOP clade</taxon>
        <taxon>Pooideae</taxon>
        <taxon>Triticodae</taxon>
        <taxon>Triticeae</taxon>
        <taxon>Triticinae</taxon>
        <taxon>Triticum</taxon>
    </lineage>
</organism>
<dbReference type="Gramene" id="TraesCS1D02G430400.1">
    <property type="protein sequence ID" value="TraesCS1D02G430400.1.cds1"/>
    <property type="gene ID" value="TraesCS1D02G430400"/>
</dbReference>
<dbReference type="EC" id="2.3.2.27" evidence="2"/>
<dbReference type="Gramene" id="TraesCLE_scaffold_001518_01G000700.1">
    <property type="protein sequence ID" value="TraesCLE_scaffold_001518_01G000700.1"/>
    <property type="gene ID" value="TraesCLE_scaffold_001518_01G000700"/>
</dbReference>
<evidence type="ECO:0000313" key="10">
    <source>
        <dbReference type="EnsemblPlants" id="TraesCS1D02G430400.1.cds1"/>
    </source>
</evidence>
<feature type="signal peptide" evidence="8">
    <location>
        <begin position="1"/>
        <end position="24"/>
    </location>
</feature>
<keyword evidence="5" id="KW-0862">Zinc</keyword>
<dbReference type="Gramene" id="TraesNOR1D03G00577500.1">
    <property type="protein sequence ID" value="TraesNOR1D03G00577500.1.CDS1"/>
    <property type="gene ID" value="TraesNOR1D03G00577500"/>
</dbReference>
<proteinExistence type="inferred from homology"/>
<dbReference type="PANTHER" id="PTHR14155:SF499">
    <property type="entry name" value="RING-TYPE DOMAIN-CONTAINING PROTEIN"/>
    <property type="match status" value="1"/>
</dbReference>
<dbReference type="Gramene" id="TraesROB_scaffold_002244_01G001000.1">
    <property type="protein sequence ID" value="TraesROB_scaffold_002244_01G001000.1"/>
    <property type="gene ID" value="TraesROB_scaffold_002244_01G001000"/>
</dbReference>
<dbReference type="InterPro" id="IPR013083">
    <property type="entry name" value="Znf_RING/FYVE/PHD"/>
</dbReference>
<dbReference type="SMART" id="SM00184">
    <property type="entry name" value="RING"/>
    <property type="match status" value="1"/>
</dbReference>
<dbReference type="Gramene" id="TraesPARA_EIv1.0_0323920.1">
    <property type="protein sequence ID" value="TraesPARA_EIv1.0_0323920.1.CDS1"/>
    <property type="gene ID" value="TraesPARA_EIv1.0_0323920"/>
</dbReference>
<dbReference type="Gramene" id="TraesJUL1D03G00572560.1">
    <property type="protein sequence ID" value="TraesJUL1D03G00572560.1.CDS1"/>
    <property type="gene ID" value="TraesJUL1D03G00572560"/>
</dbReference>
<dbReference type="SMART" id="SM00744">
    <property type="entry name" value="RINGv"/>
    <property type="match status" value="1"/>
</dbReference>
<dbReference type="SUPFAM" id="SSF57850">
    <property type="entry name" value="RING/U-box"/>
    <property type="match status" value="1"/>
</dbReference>
<evidence type="ECO:0000256" key="2">
    <source>
        <dbReference type="ARBA" id="ARBA00012483"/>
    </source>
</evidence>
<keyword evidence="4 7" id="KW-0863">Zinc-finger</keyword>
<dbReference type="InterPro" id="IPR011016">
    <property type="entry name" value="Znf_RING-CH"/>
</dbReference>
<evidence type="ECO:0000259" key="9">
    <source>
        <dbReference type="PROSITE" id="PS50089"/>
    </source>
</evidence>
<evidence type="ECO:0000256" key="3">
    <source>
        <dbReference type="ARBA" id="ARBA00022723"/>
    </source>
</evidence>
<keyword evidence="8" id="KW-0732">Signal</keyword>
<dbReference type="Gramene" id="TraesRN1D0101047400.1">
    <property type="protein sequence ID" value="TraesRN1D0101047400.1"/>
    <property type="gene ID" value="TraesRN1D0101047400"/>
</dbReference>
<dbReference type="AlphaFoldDB" id="A0A3B6A1S5"/>
<dbReference type="Gramene" id="TraesSYM1D03G00577000.1">
    <property type="protein sequence ID" value="TraesSYM1D03G00577000.1.CDS1"/>
    <property type="gene ID" value="TraesSYM1D03G00577000"/>
</dbReference>
<keyword evidence="11" id="KW-1185">Reference proteome</keyword>
<evidence type="ECO:0000256" key="6">
    <source>
        <dbReference type="ARBA" id="ARBA00024209"/>
    </source>
</evidence>
<dbReference type="RefSeq" id="XP_044451979.1">
    <property type="nucleotide sequence ID" value="XM_044596044.1"/>
</dbReference>
<dbReference type="Proteomes" id="UP000019116">
    <property type="component" value="Chromosome 1D"/>
</dbReference>
<dbReference type="Gramene" id="TraesLAC1D03G00573590.1">
    <property type="protein sequence ID" value="TraesLAC1D03G00573590.1.CDS1"/>
    <property type="gene ID" value="TraesLAC1D03G00573590"/>
</dbReference>
<dbReference type="Gramene" id="TraesLDM1D03G00571920.1">
    <property type="protein sequence ID" value="TraesLDM1D03G00571920.1.CDS1"/>
    <property type="gene ID" value="TraesLDM1D03G00571920"/>
</dbReference>
<dbReference type="InterPro" id="IPR053238">
    <property type="entry name" value="RING-H2_zinc_finger"/>
</dbReference>
<dbReference type="Pfam" id="PF13639">
    <property type="entry name" value="zf-RING_2"/>
    <property type="match status" value="1"/>
</dbReference>
<dbReference type="Gramene" id="TraesMAC1D03G00569110.1">
    <property type="protein sequence ID" value="TraesMAC1D03G00569110.1.CDS1"/>
    <property type="gene ID" value="TraesMAC1D03G00569110"/>
</dbReference>
<gene>
    <name evidence="10" type="primary">LOC123183271</name>
</gene>
<reference evidence="10" key="2">
    <citation type="submission" date="2018-10" db="UniProtKB">
        <authorList>
            <consortium name="EnsemblPlants"/>
        </authorList>
    </citation>
    <scope>IDENTIFICATION</scope>
</reference>
<dbReference type="Gramene" id="TraesARI1D03G00576080.1">
    <property type="protein sequence ID" value="TraesARI1D03G00576080.1.CDS1"/>
    <property type="gene ID" value="TraesARI1D03G00576080"/>
</dbReference>
<dbReference type="Gene3D" id="3.30.40.10">
    <property type="entry name" value="Zinc/RING finger domain, C3HC4 (zinc finger)"/>
    <property type="match status" value="1"/>
</dbReference>
<evidence type="ECO:0000256" key="7">
    <source>
        <dbReference type="PROSITE-ProRule" id="PRU00175"/>
    </source>
</evidence>
<accession>A0A3B6A1S5</accession>
<evidence type="ECO:0000256" key="1">
    <source>
        <dbReference type="ARBA" id="ARBA00000900"/>
    </source>
</evidence>
<dbReference type="PROSITE" id="PS50089">
    <property type="entry name" value="ZF_RING_2"/>
    <property type="match status" value="1"/>
</dbReference>
<dbReference type="STRING" id="4565.A0A3B6A1S5"/>
<dbReference type="Gramene" id="TraesSTA1D03G00568770.1">
    <property type="protein sequence ID" value="TraesSTA1D03G00568770.1.CDS1"/>
    <property type="gene ID" value="TraesSTA1D03G00568770"/>
</dbReference>
<keyword evidence="3" id="KW-0479">Metal-binding</keyword>
<comment type="similarity">
    <text evidence="6">Belongs to the RING-type zinc finger family. ATL subfamily.</text>
</comment>
<comment type="catalytic activity">
    <reaction evidence="1">
        <text>S-ubiquitinyl-[E2 ubiquitin-conjugating enzyme]-L-cysteine + [acceptor protein]-L-lysine = [E2 ubiquitin-conjugating enzyme]-L-cysteine + N(6)-ubiquitinyl-[acceptor protein]-L-lysine.</text>
        <dbReference type="EC" id="2.3.2.27"/>
    </reaction>
</comment>
<name>A0A3B6A1S5_WHEAT</name>
<dbReference type="OrthoDB" id="695933at2759"/>
<dbReference type="InterPro" id="IPR001841">
    <property type="entry name" value="Znf_RING"/>
</dbReference>